<feature type="domain" description="HIT" evidence="3">
    <location>
        <begin position="5"/>
        <end position="114"/>
    </location>
</feature>
<comment type="caution">
    <text evidence="4">The sequence shown here is derived from an EMBL/GenBank/DDBJ whole genome shotgun (WGS) entry which is preliminary data.</text>
</comment>
<dbReference type="PRINTS" id="PR00332">
    <property type="entry name" value="HISTRIAD"/>
</dbReference>
<sequence length="114" mass="12728">MEDTIFDKILRKEIPADVVHEDEHILAFRDINPQAPVHILVIPKTRMVSFADLKTQDPRVVSDFITGVSSLAQNLGLETDGYRVVFNTGSNGGQEVPYLHAHILGGRRLQWPPG</sequence>
<dbReference type="InterPro" id="IPR001310">
    <property type="entry name" value="Histidine_triad_HIT"/>
</dbReference>
<comment type="caution">
    <text evidence="2">Lacks conserved residue(s) required for the propagation of feature annotation.</text>
</comment>
<name>A0A098QYP4_9SPIO</name>
<protein>
    <recommendedName>
        <fullName evidence="3">HIT domain-containing protein</fullName>
    </recommendedName>
</protein>
<accession>A0A098QYP4</accession>
<dbReference type="PANTHER" id="PTHR23089">
    <property type="entry name" value="HISTIDINE TRIAD HIT PROTEIN"/>
    <property type="match status" value="1"/>
</dbReference>
<organism evidence="4 5">
    <name type="scientific">Spirochaeta lutea</name>
    <dbReference type="NCBI Taxonomy" id="1480694"/>
    <lineage>
        <taxon>Bacteria</taxon>
        <taxon>Pseudomonadati</taxon>
        <taxon>Spirochaetota</taxon>
        <taxon>Spirochaetia</taxon>
        <taxon>Spirochaetales</taxon>
        <taxon>Spirochaetaceae</taxon>
        <taxon>Spirochaeta</taxon>
    </lineage>
</organism>
<dbReference type="PROSITE" id="PS51084">
    <property type="entry name" value="HIT_2"/>
    <property type="match status" value="1"/>
</dbReference>
<dbReference type="InterPro" id="IPR036265">
    <property type="entry name" value="HIT-like_sf"/>
</dbReference>
<proteinExistence type="predicted"/>
<dbReference type="OrthoDB" id="9784774at2"/>
<evidence type="ECO:0000256" key="1">
    <source>
        <dbReference type="PIRSR" id="PIRSR601310-1"/>
    </source>
</evidence>
<dbReference type="STRING" id="1480694.DC28_10070"/>
<dbReference type="Proteomes" id="UP000029692">
    <property type="component" value="Unassembled WGS sequence"/>
</dbReference>
<dbReference type="EMBL" id="JNUP01000065">
    <property type="protein sequence ID" value="KGE71612.1"/>
    <property type="molecule type" value="Genomic_DNA"/>
</dbReference>
<dbReference type="GO" id="GO:0003824">
    <property type="term" value="F:catalytic activity"/>
    <property type="evidence" value="ECO:0007669"/>
    <property type="project" value="InterPro"/>
</dbReference>
<evidence type="ECO:0000256" key="2">
    <source>
        <dbReference type="PROSITE-ProRule" id="PRU00464"/>
    </source>
</evidence>
<dbReference type="eggNOG" id="COG0537">
    <property type="taxonomic scope" value="Bacteria"/>
</dbReference>
<dbReference type="CDD" id="cd01276">
    <property type="entry name" value="PKCI_related"/>
    <property type="match status" value="1"/>
</dbReference>
<reference evidence="4 5" key="1">
    <citation type="submission" date="2014-05" db="EMBL/GenBank/DDBJ databases">
        <title>De novo Genome Sequence of Spirocheata sp.</title>
        <authorList>
            <person name="Shivani Y."/>
            <person name="Subhash Y."/>
            <person name="Tushar L."/>
            <person name="Sasikala C."/>
            <person name="Ramana C.V."/>
        </authorList>
    </citation>
    <scope>NUCLEOTIDE SEQUENCE [LARGE SCALE GENOMIC DNA]</scope>
    <source>
        <strain evidence="4 5">JC230</strain>
    </source>
</reference>
<dbReference type="RefSeq" id="WP_037548052.1">
    <property type="nucleotide sequence ID" value="NZ_JNUP01000065.1"/>
</dbReference>
<feature type="active site" description="Tele-AMP-histidine intermediate" evidence="1">
    <location>
        <position position="100"/>
    </location>
</feature>
<evidence type="ECO:0000259" key="3">
    <source>
        <dbReference type="PROSITE" id="PS51084"/>
    </source>
</evidence>
<dbReference type="Pfam" id="PF01230">
    <property type="entry name" value="HIT"/>
    <property type="match status" value="1"/>
</dbReference>
<dbReference type="AlphaFoldDB" id="A0A098QYP4"/>
<dbReference type="Gene3D" id="3.30.428.10">
    <property type="entry name" value="HIT-like"/>
    <property type="match status" value="1"/>
</dbReference>
<keyword evidence="5" id="KW-1185">Reference proteome</keyword>
<evidence type="ECO:0000313" key="4">
    <source>
        <dbReference type="EMBL" id="KGE71612.1"/>
    </source>
</evidence>
<dbReference type="SUPFAM" id="SSF54197">
    <property type="entry name" value="HIT-like"/>
    <property type="match status" value="1"/>
</dbReference>
<evidence type="ECO:0000313" key="5">
    <source>
        <dbReference type="Proteomes" id="UP000029692"/>
    </source>
</evidence>
<dbReference type="InterPro" id="IPR011146">
    <property type="entry name" value="HIT-like"/>
</dbReference>
<gene>
    <name evidence="4" type="ORF">DC28_10070</name>
</gene>